<organism evidence="2 3">
    <name type="scientific">Paenibacillus aestuarii</name>
    <dbReference type="NCBI Taxonomy" id="516965"/>
    <lineage>
        <taxon>Bacteria</taxon>
        <taxon>Bacillati</taxon>
        <taxon>Bacillota</taxon>
        <taxon>Bacilli</taxon>
        <taxon>Bacillales</taxon>
        <taxon>Paenibacillaceae</taxon>
        <taxon>Paenibacillus</taxon>
    </lineage>
</organism>
<dbReference type="Proteomes" id="UP001596044">
    <property type="component" value="Unassembled WGS sequence"/>
</dbReference>
<keyword evidence="2" id="KW-0808">Transferase</keyword>
<proteinExistence type="predicted"/>
<dbReference type="InterPro" id="IPR051678">
    <property type="entry name" value="AGP_Transferase"/>
</dbReference>
<dbReference type="GO" id="GO:0016740">
    <property type="term" value="F:transferase activity"/>
    <property type="evidence" value="ECO:0007669"/>
    <property type="project" value="UniProtKB-KW"/>
</dbReference>
<dbReference type="Pfam" id="PF01636">
    <property type="entry name" value="APH"/>
    <property type="match status" value="1"/>
</dbReference>
<name>A0ABW0K8I8_9BACL</name>
<dbReference type="PANTHER" id="PTHR21310">
    <property type="entry name" value="AMINOGLYCOSIDE PHOSPHOTRANSFERASE-RELATED-RELATED"/>
    <property type="match status" value="1"/>
</dbReference>
<dbReference type="PANTHER" id="PTHR21310:SF42">
    <property type="entry name" value="BIFUNCTIONAL AAC_APH"/>
    <property type="match status" value="1"/>
</dbReference>
<dbReference type="RefSeq" id="WP_270878700.1">
    <property type="nucleotide sequence ID" value="NZ_JAQFVF010000021.1"/>
</dbReference>
<keyword evidence="3" id="KW-1185">Reference proteome</keyword>
<gene>
    <name evidence="2" type="ORF">ACFPOG_11340</name>
</gene>
<sequence length="300" mass="32397">MEPVSRVDIDAALVRRLIDEQFPQWMDLPLEHVDSAGTDNAIYRLGAELAVRLPRVDWALGQVEKEQRWLPLLAPALPVPIPVPLAMGAPAAVFPWPWSVYPWLEGENATIEPVADLHHAATVLADFISALQRIDAAGGPPPGPHNSNRGVELAARDNAVREAIAALREELDADAVGAAWEAALYAPVWSGAPVWLHGDLHPGNVLVEHGRLSAVIDFGTLGVGDPACDVMAGWTLLDADARVSFRAALPVDDATWVRGSGWALSFGLIAYAYYKHTNPVLAGISKRAIDEVMADFMRGR</sequence>
<evidence type="ECO:0000313" key="2">
    <source>
        <dbReference type="EMBL" id="MFC5448861.1"/>
    </source>
</evidence>
<dbReference type="Gene3D" id="3.90.1200.10">
    <property type="match status" value="1"/>
</dbReference>
<dbReference type="Gene3D" id="3.30.200.20">
    <property type="entry name" value="Phosphorylase Kinase, domain 1"/>
    <property type="match status" value="1"/>
</dbReference>
<protein>
    <submittedName>
        <fullName evidence="2">Aminoglycoside phosphotransferase family protein</fullName>
        <ecNumber evidence="2">2.7.-.-</ecNumber>
    </submittedName>
</protein>
<evidence type="ECO:0000313" key="3">
    <source>
        <dbReference type="Proteomes" id="UP001596044"/>
    </source>
</evidence>
<dbReference type="CDD" id="cd05155">
    <property type="entry name" value="APH_ChoK_like_1"/>
    <property type="match status" value="1"/>
</dbReference>
<dbReference type="InterPro" id="IPR011009">
    <property type="entry name" value="Kinase-like_dom_sf"/>
</dbReference>
<dbReference type="SUPFAM" id="SSF56112">
    <property type="entry name" value="Protein kinase-like (PK-like)"/>
    <property type="match status" value="1"/>
</dbReference>
<evidence type="ECO:0000259" key="1">
    <source>
        <dbReference type="Pfam" id="PF01636"/>
    </source>
</evidence>
<dbReference type="InterPro" id="IPR002575">
    <property type="entry name" value="Aminoglycoside_PTrfase"/>
</dbReference>
<comment type="caution">
    <text evidence="2">The sequence shown here is derived from an EMBL/GenBank/DDBJ whole genome shotgun (WGS) entry which is preliminary data.</text>
</comment>
<dbReference type="EC" id="2.7.-.-" evidence="2"/>
<feature type="domain" description="Aminoglycoside phosphotransferase" evidence="1">
    <location>
        <begin position="35"/>
        <end position="253"/>
    </location>
</feature>
<dbReference type="EMBL" id="JBHSMJ010000012">
    <property type="protein sequence ID" value="MFC5448861.1"/>
    <property type="molecule type" value="Genomic_DNA"/>
</dbReference>
<reference evidence="3" key="1">
    <citation type="journal article" date="2019" name="Int. J. Syst. Evol. Microbiol.">
        <title>The Global Catalogue of Microorganisms (GCM) 10K type strain sequencing project: providing services to taxonomists for standard genome sequencing and annotation.</title>
        <authorList>
            <consortium name="The Broad Institute Genomics Platform"/>
            <consortium name="The Broad Institute Genome Sequencing Center for Infectious Disease"/>
            <person name="Wu L."/>
            <person name="Ma J."/>
        </authorList>
    </citation>
    <scope>NUCLEOTIDE SEQUENCE [LARGE SCALE GENOMIC DNA]</scope>
    <source>
        <strain evidence="3">KACC 11904</strain>
    </source>
</reference>
<accession>A0ABW0K8I8</accession>